<reference evidence="1" key="1">
    <citation type="journal article" date="2020" name="Stud. Mycol.">
        <title>101 Dothideomycetes genomes: a test case for predicting lifestyles and emergence of pathogens.</title>
        <authorList>
            <person name="Haridas S."/>
            <person name="Albert R."/>
            <person name="Binder M."/>
            <person name="Bloem J."/>
            <person name="Labutti K."/>
            <person name="Salamov A."/>
            <person name="Andreopoulos B."/>
            <person name="Baker S."/>
            <person name="Barry K."/>
            <person name="Bills G."/>
            <person name="Bluhm B."/>
            <person name="Cannon C."/>
            <person name="Castanera R."/>
            <person name="Culley D."/>
            <person name="Daum C."/>
            <person name="Ezra D."/>
            <person name="Gonzalez J."/>
            <person name="Henrissat B."/>
            <person name="Kuo A."/>
            <person name="Liang C."/>
            <person name="Lipzen A."/>
            <person name="Lutzoni F."/>
            <person name="Magnuson J."/>
            <person name="Mondo S."/>
            <person name="Nolan M."/>
            <person name="Ohm R."/>
            <person name="Pangilinan J."/>
            <person name="Park H.-J."/>
            <person name="Ramirez L."/>
            <person name="Alfaro M."/>
            <person name="Sun H."/>
            <person name="Tritt A."/>
            <person name="Yoshinaga Y."/>
            <person name="Zwiers L.-H."/>
            <person name="Turgeon B."/>
            <person name="Goodwin S."/>
            <person name="Spatafora J."/>
            <person name="Crous P."/>
            <person name="Grigoriev I."/>
        </authorList>
    </citation>
    <scope>NUCLEOTIDE SEQUENCE</scope>
    <source>
        <strain evidence="1">ATCC 200398</strain>
    </source>
</reference>
<proteinExistence type="predicted"/>
<keyword evidence="2" id="KW-1185">Reference proteome</keyword>
<gene>
    <name evidence="1" type="ORF">BDR25DRAFT_283617</name>
</gene>
<name>A0ACB6R1C7_9PLEO</name>
<protein>
    <submittedName>
        <fullName evidence="1">NRPS-like enzyme</fullName>
    </submittedName>
</protein>
<comment type="caution">
    <text evidence="1">The sequence shown here is derived from an EMBL/GenBank/DDBJ whole genome shotgun (WGS) entry which is preliminary data.</text>
</comment>
<dbReference type="EMBL" id="MU003501">
    <property type="protein sequence ID" value="KAF2472981.1"/>
    <property type="molecule type" value="Genomic_DNA"/>
</dbReference>
<organism evidence="1 2">
    <name type="scientific">Lindgomyces ingoldianus</name>
    <dbReference type="NCBI Taxonomy" id="673940"/>
    <lineage>
        <taxon>Eukaryota</taxon>
        <taxon>Fungi</taxon>
        <taxon>Dikarya</taxon>
        <taxon>Ascomycota</taxon>
        <taxon>Pezizomycotina</taxon>
        <taxon>Dothideomycetes</taxon>
        <taxon>Pleosporomycetidae</taxon>
        <taxon>Pleosporales</taxon>
        <taxon>Lindgomycetaceae</taxon>
        <taxon>Lindgomyces</taxon>
    </lineage>
</organism>
<evidence type="ECO:0000313" key="1">
    <source>
        <dbReference type="EMBL" id="KAF2472981.1"/>
    </source>
</evidence>
<accession>A0ACB6R1C7</accession>
<evidence type="ECO:0000313" key="2">
    <source>
        <dbReference type="Proteomes" id="UP000799755"/>
    </source>
</evidence>
<dbReference type="Proteomes" id="UP000799755">
    <property type="component" value="Unassembled WGS sequence"/>
</dbReference>
<sequence length="1057" mass="117243">MSAPNYEVSHNYGTRLLPQALDELASSTPHRLYASIPRERDLSHGFLDVTCEDMARCVNFMASWITSRLEPSQDFETLAYIGIPDLRSAAIFLGAVKAGFKVLLPSPRNPSATNLSLLGQTGCTKILYAAEVTPIVKQLNAINESLTILEVPSFQDMFQSTPSSYPFGKIYDQVKNDPILILHSSGSTGLPKPITMTHATFAVLDNERNLPKVPGRRNRDYSIWDFNDGGRFYTVFPYFHLAGFLSLLVNPIFTEASSPVLGPPLMPPSGSLLKDVMRHQELRALYLPPSIAEQFLLEPGGIDFFKDLDFLCYTGGPFSPSAGEQLSMVTELCPLYGSTEAFQVPQLAPSSEDWAWMEWNPYFKVEMQPSEDEHGAFELVLYADSSTEKISALNHNMPGTPIYRTKDLFKQHPEKPQLWQYYGRRDDIIVLSNGEKFNPVPAELLVQGHSALAGALVIGQGRTHATLLVEPKPDLGTLEREGLVDSIWPLVEKSNYLLPGQGRILRASILAAHPAKPFVRAGKGTIVRKLTEKLYLSEIEALYANKPSAPIRKLPTLKPVFESMAIQGFIQDIIATSFPDFGIVEPQEDLFSRGLDSVMITELLSTLKVGLQESSTVGDLSWLDARVVYQNSSIEGLSRILYDFLNDDKMPTLDSENSRSIRMEELVQRYTEGLMEASIRKPKSIGPHSVALIGSTGYLGPRIAASLLSNPKISSLYCLNRGSDAKDRTIKVMQTLDVYPQDAFEKAIFLSVDLGSSRLGMSDTEYQELASEVDIIIYNSWKPDFSTPLQSFEKPFLTGLRSVIDWSYESPKAPRILFISSIAAVGSWSKVYPDQPVIPEVPIQDCNVAMGMGYGESKCVAERILGVANQVAGIPVSILRVGQIGGPLGLGKWPVQKWLLAIIKTSKTIKALPDHVSPVDRIPVDALSDVISDIASAGAVSNMFQIFNLTHPDPAPWKTFLQTLINRYGLKVEIVSLPEWLDKLDGVVKLDGKDRAKLPALALYNFFRSLGEGLEDMRSDVRNMKSVLRRGMDSFTEELLMGWLQDWDLEDFLEGII</sequence>